<sequence>MQGKLNEIDIRSILQLIELGQRTGELFVEAHGFAHSFVASAGRDSISHSLHRGSRADQSWFVFFLNGQIIYAGSSSYAGDGAVNLSRLRDHLRRYKLDQALSSTSISAIATLNAPEYGHLWALLESHLLTPEQGRSILQSMVQETLFDLLSLHQGSFIFELGSALTPQLITLEIAPLTAQIVKQVQEWKQFHPHIQSPEQCPAIADAAQLRKTLSEVSFEALDRWADGKTSLRQMSRYLNRDVVSVARAVYPYVRQGFVNLLAPTILSSKPGLPGEPGAIWQAGENPPRVVCIDDGATVREAVEQILSQRGYQVTSISNPLKALSLVFQLKPDLILCDITMPELDGYEICAMLRKSTAFRAVPIVMLTGKDGFIDRVKARMVGATDYLTKPFGEGELLMLIERYVGLGDPDRPKPDQLLAEAIEDELYDERDTERDSAI</sequence>
<feature type="modified residue" description="4-aspartylphosphate" evidence="2">
    <location>
        <position position="338"/>
    </location>
</feature>
<organism evidence="5 6">
    <name type="scientific">Pegethrix bostrychoides GSE-TBD4-15B</name>
    <dbReference type="NCBI Taxonomy" id="2839662"/>
    <lineage>
        <taxon>Bacteria</taxon>
        <taxon>Bacillati</taxon>
        <taxon>Cyanobacteriota</taxon>
        <taxon>Cyanophyceae</taxon>
        <taxon>Oculatellales</taxon>
        <taxon>Oculatellaceae</taxon>
        <taxon>Pegethrix</taxon>
    </lineage>
</organism>
<keyword evidence="1 2" id="KW-0597">Phosphoprotein</keyword>
<evidence type="ECO:0000259" key="4">
    <source>
        <dbReference type="PROSITE" id="PS50110"/>
    </source>
</evidence>
<dbReference type="InterPro" id="IPR025497">
    <property type="entry name" value="PatA-like_N"/>
</dbReference>
<dbReference type="GO" id="GO:0000160">
    <property type="term" value="P:phosphorelay signal transduction system"/>
    <property type="evidence" value="ECO:0007669"/>
    <property type="project" value="InterPro"/>
</dbReference>
<protein>
    <submittedName>
        <fullName evidence="5">Response regulator</fullName>
    </submittedName>
</protein>
<reference evidence="5" key="1">
    <citation type="submission" date="2021-05" db="EMBL/GenBank/DDBJ databases">
        <authorList>
            <person name="Pietrasiak N."/>
            <person name="Ward R."/>
            <person name="Stajich J.E."/>
            <person name="Kurbessoian T."/>
        </authorList>
    </citation>
    <scope>NUCLEOTIDE SEQUENCE</scope>
    <source>
        <strain evidence="5">GSE-TBD4-15B</strain>
    </source>
</reference>
<evidence type="ECO:0000256" key="2">
    <source>
        <dbReference type="PROSITE-ProRule" id="PRU00169"/>
    </source>
</evidence>
<dbReference type="InterPro" id="IPR024186">
    <property type="entry name" value="Sig_transdc_resp-reg_PatA"/>
</dbReference>
<dbReference type="PANTHER" id="PTHR44591:SF3">
    <property type="entry name" value="RESPONSE REGULATORY DOMAIN-CONTAINING PROTEIN"/>
    <property type="match status" value="1"/>
</dbReference>
<evidence type="ECO:0000256" key="1">
    <source>
        <dbReference type="ARBA" id="ARBA00022553"/>
    </source>
</evidence>
<reference evidence="5" key="2">
    <citation type="journal article" date="2022" name="Microbiol. Resour. Announc.">
        <title>Metagenome Sequencing to Explore Phylogenomics of Terrestrial Cyanobacteria.</title>
        <authorList>
            <person name="Ward R.D."/>
            <person name="Stajich J.E."/>
            <person name="Johansen J.R."/>
            <person name="Huntemann M."/>
            <person name="Clum A."/>
            <person name="Foster B."/>
            <person name="Foster B."/>
            <person name="Roux S."/>
            <person name="Palaniappan K."/>
            <person name="Varghese N."/>
            <person name="Mukherjee S."/>
            <person name="Reddy T.B.K."/>
            <person name="Daum C."/>
            <person name="Copeland A."/>
            <person name="Chen I.A."/>
            <person name="Ivanova N.N."/>
            <person name="Kyrpides N.C."/>
            <person name="Shapiro N."/>
            <person name="Eloe-Fadrosh E.A."/>
            <person name="Pietrasiak N."/>
        </authorList>
    </citation>
    <scope>NUCLEOTIDE SEQUENCE</scope>
    <source>
        <strain evidence="5">GSE-TBD4-15B</strain>
    </source>
</reference>
<dbReference type="InterPro" id="IPR011006">
    <property type="entry name" value="CheY-like_superfamily"/>
</dbReference>
<name>A0A951U5I4_9CYAN</name>
<dbReference type="Pfam" id="PF14332">
    <property type="entry name" value="DUF4388"/>
    <property type="match status" value="1"/>
</dbReference>
<dbReference type="PROSITE" id="PS50110">
    <property type="entry name" value="RESPONSE_REGULATORY"/>
    <property type="match status" value="1"/>
</dbReference>
<feature type="region of interest" description="Disordered" evidence="3">
    <location>
        <begin position="419"/>
        <end position="439"/>
    </location>
</feature>
<dbReference type="Proteomes" id="UP000707356">
    <property type="component" value="Unassembled WGS sequence"/>
</dbReference>
<feature type="domain" description="Response regulatory" evidence="4">
    <location>
        <begin position="289"/>
        <end position="405"/>
    </location>
</feature>
<dbReference type="InterPro" id="IPR050595">
    <property type="entry name" value="Bact_response_regulator"/>
</dbReference>
<proteinExistence type="predicted"/>
<dbReference type="SMART" id="SM00448">
    <property type="entry name" value="REC"/>
    <property type="match status" value="1"/>
</dbReference>
<accession>A0A951U5I4</accession>
<gene>
    <name evidence="5" type="ORF">KME07_15350</name>
</gene>
<dbReference type="Pfam" id="PF00072">
    <property type="entry name" value="Response_reg"/>
    <property type="match status" value="1"/>
</dbReference>
<evidence type="ECO:0000313" key="5">
    <source>
        <dbReference type="EMBL" id="MBW4466798.1"/>
    </source>
</evidence>
<dbReference type="PIRSF" id="PIRSF005897">
    <property type="entry name" value="RR_PatA"/>
    <property type="match status" value="1"/>
</dbReference>
<dbReference type="EMBL" id="JAHHHV010000071">
    <property type="protein sequence ID" value="MBW4466798.1"/>
    <property type="molecule type" value="Genomic_DNA"/>
</dbReference>
<dbReference type="PANTHER" id="PTHR44591">
    <property type="entry name" value="STRESS RESPONSE REGULATOR PROTEIN 1"/>
    <property type="match status" value="1"/>
</dbReference>
<dbReference type="InterPro" id="IPR001789">
    <property type="entry name" value="Sig_transdc_resp-reg_receiver"/>
</dbReference>
<dbReference type="AlphaFoldDB" id="A0A951U5I4"/>
<dbReference type="Gene3D" id="3.40.50.2300">
    <property type="match status" value="1"/>
</dbReference>
<dbReference type="SUPFAM" id="SSF52172">
    <property type="entry name" value="CheY-like"/>
    <property type="match status" value="1"/>
</dbReference>
<feature type="compositionally biased region" description="Basic and acidic residues" evidence="3">
    <location>
        <begin position="430"/>
        <end position="439"/>
    </location>
</feature>
<evidence type="ECO:0000313" key="6">
    <source>
        <dbReference type="Proteomes" id="UP000707356"/>
    </source>
</evidence>
<evidence type="ECO:0000256" key="3">
    <source>
        <dbReference type="SAM" id="MobiDB-lite"/>
    </source>
</evidence>
<comment type="caution">
    <text evidence="5">The sequence shown here is derived from an EMBL/GenBank/DDBJ whole genome shotgun (WGS) entry which is preliminary data.</text>
</comment>